<keyword evidence="1 5" id="KW-0808">Transferase</keyword>
<dbReference type="InterPro" id="IPR002835">
    <property type="entry name" value="CofC"/>
</dbReference>
<keyword evidence="2 5" id="KW-0548">Nucleotidyltransferase</keyword>
<dbReference type="SUPFAM" id="SSF53448">
    <property type="entry name" value="Nucleotide-diphospho-sugar transferases"/>
    <property type="match status" value="1"/>
</dbReference>
<name>A0ABS2RNG4_9ACTN</name>
<evidence type="ECO:0000256" key="4">
    <source>
        <dbReference type="ARBA" id="ARBA00023134"/>
    </source>
</evidence>
<dbReference type="PANTHER" id="PTHR40392">
    <property type="entry name" value="2-PHOSPHO-L-LACTATE GUANYLYLTRANSFERASE"/>
    <property type="match status" value="1"/>
</dbReference>
<dbReference type="Pfam" id="PF01983">
    <property type="entry name" value="CofC"/>
    <property type="match status" value="1"/>
</dbReference>
<keyword evidence="6" id="KW-1185">Reference proteome</keyword>
<evidence type="ECO:0000313" key="6">
    <source>
        <dbReference type="Proteomes" id="UP000704762"/>
    </source>
</evidence>
<organism evidence="5 6">
    <name type="scientific">Microlunatus panaciterrae</name>
    <dbReference type="NCBI Taxonomy" id="400768"/>
    <lineage>
        <taxon>Bacteria</taxon>
        <taxon>Bacillati</taxon>
        <taxon>Actinomycetota</taxon>
        <taxon>Actinomycetes</taxon>
        <taxon>Propionibacteriales</taxon>
        <taxon>Propionibacteriaceae</taxon>
        <taxon>Microlunatus</taxon>
    </lineage>
</organism>
<proteinExistence type="predicted"/>
<keyword evidence="4" id="KW-0342">GTP-binding</keyword>
<dbReference type="InterPro" id="IPR029044">
    <property type="entry name" value="Nucleotide-diphossugar_trans"/>
</dbReference>
<dbReference type="Proteomes" id="UP000704762">
    <property type="component" value="Unassembled WGS sequence"/>
</dbReference>
<evidence type="ECO:0000256" key="3">
    <source>
        <dbReference type="ARBA" id="ARBA00022741"/>
    </source>
</evidence>
<evidence type="ECO:0000256" key="1">
    <source>
        <dbReference type="ARBA" id="ARBA00022679"/>
    </source>
</evidence>
<sequence>MNSEQAAPRTDPTAPHRDRVGAVLALKPLVFAKSRVDTVPAPLRRRLAWSMALDTLASLAAVVDHVVVVSDQPSLQTTLNRYGLQLQVLAESRRAGLNPALQHGAVELQRQGYRRVVACVGDLPALRPSSLRLILAASTAPRSFVADASGIGTTMVIANGGDLDPRFQGRSAAAHHSSGALSLTDELIGTPVPDARRDVDTEVDLSAACALGLGRYSSSLVDPATGLLARYTTITVALDRGDDGWIVISSSGHRMSMAGTALTESLRVLHPGQRLHAVLAGGQVLSAWL</sequence>
<dbReference type="NCBIfam" id="TIGR03552">
    <property type="entry name" value="F420_cofC"/>
    <property type="match status" value="1"/>
</dbReference>
<evidence type="ECO:0000313" key="5">
    <source>
        <dbReference type="EMBL" id="MBM7800563.1"/>
    </source>
</evidence>
<dbReference type="Gene3D" id="3.90.550.10">
    <property type="entry name" value="Spore Coat Polysaccharide Biosynthesis Protein SpsA, Chain A"/>
    <property type="match status" value="1"/>
</dbReference>
<comment type="caution">
    <text evidence="5">The sequence shown here is derived from an EMBL/GenBank/DDBJ whole genome shotgun (WGS) entry which is preliminary data.</text>
</comment>
<dbReference type="GO" id="GO:0043814">
    <property type="term" value="F:phospholactate guanylyltransferase activity"/>
    <property type="evidence" value="ECO:0007669"/>
    <property type="project" value="UniProtKB-EC"/>
</dbReference>
<evidence type="ECO:0000256" key="2">
    <source>
        <dbReference type="ARBA" id="ARBA00022695"/>
    </source>
</evidence>
<dbReference type="PANTHER" id="PTHR40392:SF1">
    <property type="entry name" value="2-PHOSPHO-L-LACTATE GUANYLYLTRANSFERASE"/>
    <property type="match status" value="1"/>
</dbReference>
<reference evidence="5 6" key="1">
    <citation type="submission" date="2021-01" db="EMBL/GenBank/DDBJ databases">
        <title>Sequencing the genomes of 1000 actinobacteria strains.</title>
        <authorList>
            <person name="Klenk H.-P."/>
        </authorList>
    </citation>
    <scope>NUCLEOTIDE SEQUENCE [LARGE SCALE GENOMIC DNA]</scope>
    <source>
        <strain evidence="5 6">DSM 18662</strain>
    </source>
</reference>
<protein>
    <submittedName>
        <fullName evidence="5">2-phospho-L-lactate guanylyltransferase</fullName>
        <ecNumber evidence="5">2.7.7.68</ecNumber>
    </submittedName>
</protein>
<accession>A0ABS2RNG4</accession>
<dbReference type="EMBL" id="JAFBCF010000001">
    <property type="protein sequence ID" value="MBM7800563.1"/>
    <property type="molecule type" value="Genomic_DNA"/>
</dbReference>
<dbReference type="EC" id="2.7.7.68" evidence="5"/>
<keyword evidence="3" id="KW-0547">Nucleotide-binding</keyword>
<gene>
    <name evidence="5" type="ORF">JOE57_003484</name>
</gene>
<dbReference type="RefSeq" id="WP_204919912.1">
    <property type="nucleotide sequence ID" value="NZ_BAAAQP010000003.1"/>
</dbReference>